<reference evidence="1" key="2">
    <citation type="journal article" date="2015" name="Fish Shellfish Immunol.">
        <title>Early steps in the European eel (Anguilla anguilla)-Vibrio vulnificus interaction in the gills: Role of the RtxA13 toxin.</title>
        <authorList>
            <person name="Callol A."/>
            <person name="Pajuelo D."/>
            <person name="Ebbesson L."/>
            <person name="Teles M."/>
            <person name="MacKenzie S."/>
            <person name="Amaro C."/>
        </authorList>
    </citation>
    <scope>NUCLEOTIDE SEQUENCE</scope>
</reference>
<evidence type="ECO:0000313" key="1">
    <source>
        <dbReference type="EMBL" id="JAH32386.1"/>
    </source>
</evidence>
<dbReference type="AlphaFoldDB" id="A0A0E9RTC5"/>
<organism evidence="1">
    <name type="scientific">Anguilla anguilla</name>
    <name type="common">European freshwater eel</name>
    <name type="synonym">Muraena anguilla</name>
    <dbReference type="NCBI Taxonomy" id="7936"/>
    <lineage>
        <taxon>Eukaryota</taxon>
        <taxon>Metazoa</taxon>
        <taxon>Chordata</taxon>
        <taxon>Craniata</taxon>
        <taxon>Vertebrata</taxon>
        <taxon>Euteleostomi</taxon>
        <taxon>Actinopterygii</taxon>
        <taxon>Neopterygii</taxon>
        <taxon>Teleostei</taxon>
        <taxon>Anguilliformes</taxon>
        <taxon>Anguillidae</taxon>
        <taxon>Anguilla</taxon>
    </lineage>
</organism>
<protein>
    <submittedName>
        <fullName evidence="1">Uncharacterized protein</fullName>
    </submittedName>
</protein>
<proteinExistence type="predicted"/>
<sequence>MFFFFKNRNTLQQIIL</sequence>
<reference evidence="1" key="1">
    <citation type="submission" date="2014-11" db="EMBL/GenBank/DDBJ databases">
        <authorList>
            <person name="Amaro Gonzalez C."/>
        </authorList>
    </citation>
    <scope>NUCLEOTIDE SEQUENCE</scope>
</reference>
<name>A0A0E9RTC5_ANGAN</name>
<dbReference type="EMBL" id="GBXM01076191">
    <property type="protein sequence ID" value="JAH32386.1"/>
    <property type="molecule type" value="Transcribed_RNA"/>
</dbReference>
<accession>A0A0E9RTC5</accession>